<evidence type="ECO:0000313" key="9">
    <source>
        <dbReference type="Proteomes" id="UP000326354"/>
    </source>
</evidence>
<gene>
    <name evidence="8" type="ORF">UABAM_00962</name>
</gene>
<keyword evidence="3" id="KW-0547">Nucleotide-binding</keyword>
<dbReference type="Gene3D" id="1.10.510.10">
    <property type="entry name" value="Transferase(Phosphotransferase) domain 1"/>
    <property type="match status" value="1"/>
</dbReference>
<name>A0A5S9IIS3_UABAM</name>
<evidence type="ECO:0000256" key="1">
    <source>
        <dbReference type="ARBA" id="ARBA00022527"/>
    </source>
</evidence>
<reference evidence="8 9" key="1">
    <citation type="submission" date="2019-08" db="EMBL/GenBank/DDBJ databases">
        <title>Complete genome sequence of Candidatus Uab amorphum.</title>
        <authorList>
            <person name="Shiratori T."/>
            <person name="Suzuki S."/>
            <person name="Kakizawa Y."/>
            <person name="Ishida K."/>
        </authorList>
    </citation>
    <scope>NUCLEOTIDE SEQUENCE [LARGE SCALE GENOMIC DNA]</scope>
    <source>
        <strain evidence="8 9">SRT547</strain>
    </source>
</reference>
<dbReference type="Pfam" id="PF01740">
    <property type="entry name" value="STAS"/>
    <property type="match status" value="1"/>
</dbReference>
<keyword evidence="9" id="KW-1185">Reference proteome</keyword>
<evidence type="ECO:0000259" key="6">
    <source>
        <dbReference type="PROSITE" id="PS50011"/>
    </source>
</evidence>
<dbReference type="OrthoDB" id="278998at2"/>
<keyword evidence="4 8" id="KW-0418">Kinase</keyword>
<dbReference type="InterPro" id="IPR002645">
    <property type="entry name" value="STAS_dom"/>
</dbReference>
<keyword evidence="2" id="KW-0808">Transferase</keyword>
<dbReference type="SUPFAM" id="SSF56112">
    <property type="entry name" value="Protein kinase-like (PK-like)"/>
    <property type="match status" value="1"/>
</dbReference>
<evidence type="ECO:0000256" key="4">
    <source>
        <dbReference type="ARBA" id="ARBA00022777"/>
    </source>
</evidence>
<proteinExistence type="predicted"/>
<dbReference type="KEGG" id="uam:UABAM_00962"/>
<dbReference type="GO" id="GO:0004674">
    <property type="term" value="F:protein serine/threonine kinase activity"/>
    <property type="evidence" value="ECO:0007669"/>
    <property type="project" value="UniProtKB-KW"/>
</dbReference>
<keyword evidence="5" id="KW-0067">ATP-binding</keyword>
<evidence type="ECO:0000256" key="5">
    <source>
        <dbReference type="ARBA" id="ARBA00022840"/>
    </source>
</evidence>
<dbReference type="Pfam" id="PF00069">
    <property type="entry name" value="Pkinase"/>
    <property type="match status" value="1"/>
</dbReference>
<dbReference type="SUPFAM" id="SSF52091">
    <property type="entry name" value="SpoIIaa-like"/>
    <property type="match status" value="1"/>
</dbReference>
<protein>
    <submittedName>
        <fullName evidence="8">Serine/threonine protein kinase</fullName>
    </submittedName>
</protein>
<dbReference type="GO" id="GO:0005524">
    <property type="term" value="F:ATP binding"/>
    <property type="evidence" value="ECO:0007669"/>
    <property type="project" value="UniProtKB-KW"/>
</dbReference>
<dbReference type="InterPro" id="IPR011009">
    <property type="entry name" value="Kinase-like_dom_sf"/>
</dbReference>
<evidence type="ECO:0000259" key="7">
    <source>
        <dbReference type="PROSITE" id="PS50801"/>
    </source>
</evidence>
<organism evidence="8 9">
    <name type="scientific">Uabimicrobium amorphum</name>
    <dbReference type="NCBI Taxonomy" id="2596890"/>
    <lineage>
        <taxon>Bacteria</taxon>
        <taxon>Pseudomonadati</taxon>
        <taxon>Planctomycetota</taxon>
        <taxon>Candidatus Uabimicrobiia</taxon>
        <taxon>Candidatus Uabimicrobiales</taxon>
        <taxon>Candidatus Uabimicrobiaceae</taxon>
        <taxon>Candidatus Uabimicrobium</taxon>
    </lineage>
</organism>
<dbReference type="PROSITE" id="PS50801">
    <property type="entry name" value="STAS"/>
    <property type="match status" value="1"/>
</dbReference>
<dbReference type="CDD" id="cd07043">
    <property type="entry name" value="STAS_anti-anti-sigma_factors"/>
    <property type="match status" value="1"/>
</dbReference>
<dbReference type="Proteomes" id="UP000326354">
    <property type="component" value="Chromosome"/>
</dbReference>
<evidence type="ECO:0000256" key="3">
    <source>
        <dbReference type="ARBA" id="ARBA00022741"/>
    </source>
</evidence>
<evidence type="ECO:0000313" key="8">
    <source>
        <dbReference type="EMBL" id="BBM82619.1"/>
    </source>
</evidence>
<dbReference type="InterPro" id="IPR036513">
    <property type="entry name" value="STAS_dom_sf"/>
</dbReference>
<keyword evidence="1 8" id="KW-0723">Serine/threonine-protein kinase</keyword>
<dbReference type="InterPro" id="IPR000719">
    <property type="entry name" value="Prot_kinase_dom"/>
</dbReference>
<evidence type="ECO:0000256" key="2">
    <source>
        <dbReference type="ARBA" id="ARBA00022679"/>
    </source>
</evidence>
<dbReference type="Gene3D" id="3.30.750.24">
    <property type="entry name" value="STAS domain"/>
    <property type="match status" value="1"/>
</dbReference>
<dbReference type="AlphaFoldDB" id="A0A5S9IIS3"/>
<feature type="domain" description="Protein kinase" evidence="6">
    <location>
        <begin position="17"/>
        <end position="289"/>
    </location>
</feature>
<sequence length="402" mass="45400">MSPEYRAPRSGMRLGNYILTVKLGQGVFSETWLAEHSYLESKETCLKIFTNERICHHLRTQKFLPVVKAPKYLAHVEDYDPTSNPAYLAQELLSGKNLRQLLRERKKLSPQLTIRLIGKIAYALSKLHQKNIAHLDLRPEHIILEKSGYARLIDYPIGKVITLTIAEYYREYSENSVKIPKPIMRLLVYKSKRQRTGFSFDQSADIFSLGMLIFEMATGTYPSLQAGFPSDIDPSLPNKIDELYAHCCGKSDSVFQDITEFLKFIKADIVKQAPKALPGIKPTSEQTAIISVFSLGGEKNYVDAKNLNTLSKNLDEITSTKLRFIAFDFAKIDYLNSSAIGFLINFSDKVQGVGGDIFLFNVDEKVFTILSALGLENVITILSNDKDVEGRLAEIANKRKKE</sequence>
<dbReference type="PANTHER" id="PTHR24351">
    <property type="entry name" value="RIBOSOMAL PROTEIN S6 KINASE"/>
    <property type="match status" value="1"/>
</dbReference>
<dbReference type="EMBL" id="AP019860">
    <property type="protein sequence ID" value="BBM82619.1"/>
    <property type="molecule type" value="Genomic_DNA"/>
</dbReference>
<dbReference type="SMART" id="SM00220">
    <property type="entry name" value="S_TKc"/>
    <property type="match status" value="1"/>
</dbReference>
<dbReference type="RefSeq" id="WP_151966855.1">
    <property type="nucleotide sequence ID" value="NZ_AP019860.1"/>
</dbReference>
<dbReference type="PROSITE" id="PS50011">
    <property type="entry name" value="PROTEIN_KINASE_DOM"/>
    <property type="match status" value="1"/>
</dbReference>
<feature type="domain" description="STAS" evidence="7">
    <location>
        <begin position="302"/>
        <end position="395"/>
    </location>
</feature>
<accession>A0A5S9IIS3</accession>